<dbReference type="SUPFAM" id="SSF161098">
    <property type="entry name" value="MetI-like"/>
    <property type="match status" value="1"/>
</dbReference>
<proteinExistence type="inferred from homology"/>
<dbReference type="InterPro" id="IPR000515">
    <property type="entry name" value="MetI-like"/>
</dbReference>
<dbReference type="PANTHER" id="PTHR43839:SF3">
    <property type="entry name" value="OLIGOPEPTIDE ABC TRANSPORTER, PERMEASE PROTEIN"/>
    <property type="match status" value="1"/>
</dbReference>
<evidence type="ECO:0000256" key="4">
    <source>
        <dbReference type="ARBA" id="ARBA00023136"/>
    </source>
</evidence>
<feature type="transmembrane region" description="Helical" evidence="5">
    <location>
        <begin position="165"/>
        <end position="191"/>
    </location>
</feature>
<evidence type="ECO:0000259" key="6">
    <source>
        <dbReference type="PROSITE" id="PS50928"/>
    </source>
</evidence>
<evidence type="ECO:0000256" key="2">
    <source>
        <dbReference type="ARBA" id="ARBA00022692"/>
    </source>
</evidence>
<keyword evidence="2 5" id="KW-0812">Transmembrane</keyword>
<feature type="transmembrane region" description="Helical" evidence="5">
    <location>
        <begin position="32"/>
        <end position="54"/>
    </location>
</feature>
<keyword evidence="5" id="KW-0813">Transport</keyword>
<dbReference type="AlphaFoldDB" id="A0A497E1R2"/>
<dbReference type="GO" id="GO:0005886">
    <property type="term" value="C:plasma membrane"/>
    <property type="evidence" value="ECO:0007669"/>
    <property type="project" value="UniProtKB-SubCell"/>
</dbReference>
<dbReference type="PROSITE" id="PS50928">
    <property type="entry name" value="ABC_TM1"/>
    <property type="match status" value="1"/>
</dbReference>
<evidence type="ECO:0000256" key="5">
    <source>
        <dbReference type="RuleBase" id="RU363032"/>
    </source>
</evidence>
<comment type="subcellular location">
    <subcellularLocation>
        <location evidence="5">Cell membrane</location>
        <topology evidence="5">Multi-pass membrane protein</topology>
    </subcellularLocation>
    <subcellularLocation>
        <location evidence="1">Membrane</location>
        <topology evidence="1">Multi-pass membrane protein</topology>
    </subcellularLocation>
</comment>
<feature type="domain" description="ABC transmembrane type-1" evidence="6">
    <location>
        <begin position="163"/>
        <end position="359"/>
    </location>
</feature>
<organism evidence="7 8">
    <name type="scientific">Aerophobetes bacterium</name>
    <dbReference type="NCBI Taxonomy" id="2030807"/>
    <lineage>
        <taxon>Bacteria</taxon>
        <taxon>Candidatus Aerophobota</taxon>
    </lineage>
</organism>
<dbReference type="Pfam" id="PF00528">
    <property type="entry name" value="BPD_transp_1"/>
    <property type="match status" value="1"/>
</dbReference>
<keyword evidence="3 5" id="KW-1133">Transmembrane helix</keyword>
<dbReference type="EMBL" id="QMPZ01000184">
    <property type="protein sequence ID" value="RLE07236.1"/>
    <property type="molecule type" value="Genomic_DNA"/>
</dbReference>
<dbReference type="InterPro" id="IPR035906">
    <property type="entry name" value="MetI-like_sf"/>
</dbReference>
<feature type="transmembrane region" description="Helical" evidence="5">
    <location>
        <begin position="203"/>
        <end position="222"/>
    </location>
</feature>
<evidence type="ECO:0000313" key="8">
    <source>
        <dbReference type="Proteomes" id="UP000279422"/>
    </source>
</evidence>
<accession>A0A497E1R2</accession>
<dbReference type="PANTHER" id="PTHR43839">
    <property type="entry name" value="OPPC IN A BINDING PROTEIN-DEPENDENT TRANSPORT SYSTEM"/>
    <property type="match status" value="1"/>
</dbReference>
<dbReference type="Proteomes" id="UP000279422">
    <property type="component" value="Unassembled WGS sequence"/>
</dbReference>
<evidence type="ECO:0000313" key="7">
    <source>
        <dbReference type="EMBL" id="RLE07236.1"/>
    </source>
</evidence>
<protein>
    <submittedName>
        <fullName evidence="7">ABC transporter permease</fullName>
    </submittedName>
</protein>
<dbReference type="Gene3D" id="1.10.3720.10">
    <property type="entry name" value="MetI-like"/>
    <property type="match status" value="1"/>
</dbReference>
<dbReference type="InterPro" id="IPR025966">
    <property type="entry name" value="OppC_N"/>
</dbReference>
<comment type="caution">
    <text evidence="7">The sequence shown here is derived from an EMBL/GenBank/DDBJ whole genome shotgun (WGS) entry which is preliminary data.</text>
</comment>
<gene>
    <name evidence="7" type="ORF">DRJ00_08505</name>
</gene>
<dbReference type="CDD" id="cd06261">
    <property type="entry name" value="TM_PBP2"/>
    <property type="match status" value="1"/>
</dbReference>
<dbReference type="Pfam" id="PF12911">
    <property type="entry name" value="OppC_N"/>
    <property type="match status" value="1"/>
</dbReference>
<evidence type="ECO:0000256" key="3">
    <source>
        <dbReference type="ARBA" id="ARBA00022989"/>
    </source>
</evidence>
<sequence length="370" mass="41978">MRSTGNEGQKKEEYYVASQWQLMWRKFRKHQLAMTAAPILAFLYFLAIFCEFITPYGPLTRFPRYLYARPQRIHFFDKTKGFQIRPFVYGLRRKTDPKTFHRYFVVDERKKLPIYFFVKGEPYKLWGLFKLNVHLFGTKDNPVFLFGTDKLGRDLFSRTIYASRISLSIGLVGVFLSLALGTLLGGVAGYFGGVADSIIMRVVDLLVSIPTIPLWMALAAAVPRDWSIIKTYFAITIVLSIIGWAGLARVVRSKLLALREEDFTMAARISGATEGRIIVRHLLPSFLSYLIVNLTLAIPNMILGETALSFLGLGIQPPAVSWGTLLQDAQHVRVVAHHPWLMIPVFFVITTVLAFNFLGDGLRDAADPYK</sequence>
<feature type="transmembrane region" description="Helical" evidence="5">
    <location>
        <begin position="228"/>
        <end position="251"/>
    </location>
</feature>
<dbReference type="GO" id="GO:0055085">
    <property type="term" value="P:transmembrane transport"/>
    <property type="evidence" value="ECO:0007669"/>
    <property type="project" value="InterPro"/>
</dbReference>
<name>A0A497E1R2_UNCAE</name>
<comment type="similarity">
    <text evidence="5">Belongs to the binding-protein-dependent transport system permease family.</text>
</comment>
<keyword evidence="4 5" id="KW-0472">Membrane</keyword>
<evidence type="ECO:0000256" key="1">
    <source>
        <dbReference type="ARBA" id="ARBA00004141"/>
    </source>
</evidence>
<reference evidence="7 8" key="1">
    <citation type="submission" date="2018-06" db="EMBL/GenBank/DDBJ databases">
        <title>Extensive metabolic versatility and redundancy in microbially diverse, dynamic hydrothermal sediments.</title>
        <authorList>
            <person name="Dombrowski N."/>
            <person name="Teske A."/>
            <person name="Baker B.J."/>
        </authorList>
    </citation>
    <scope>NUCLEOTIDE SEQUENCE [LARGE SCALE GENOMIC DNA]</scope>
    <source>
        <strain evidence="7">B47_G16</strain>
    </source>
</reference>
<feature type="transmembrane region" description="Helical" evidence="5">
    <location>
        <begin position="286"/>
        <end position="303"/>
    </location>
</feature>
<feature type="transmembrane region" description="Helical" evidence="5">
    <location>
        <begin position="340"/>
        <end position="358"/>
    </location>
</feature>